<dbReference type="OrthoDB" id="3056576at2759"/>
<dbReference type="AlphaFoldDB" id="A0A369K0I6"/>
<dbReference type="PANTHER" id="PTHR33104:SF2">
    <property type="entry name" value="CXC3 LIKE CYSTEINE CLUSTER DOMAIN-CONTAINING PROTEIN"/>
    <property type="match status" value="1"/>
</dbReference>
<evidence type="ECO:0000313" key="3">
    <source>
        <dbReference type="EMBL" id="RDB26287.1"/>
    </source>
</evidence>
<organism evidence="3 4">
    <name type="scientific">Hypsizygus marmoreus</name>
    <name type="common">White beech mushroom</name>
    <name type="synonym">Agaricus marmoreus</name>
    <dbReference type="NCBI Taxonomy" id="39966"/>
    <lineage>
        <taxon>Eukaryota</taxon>
        <taxon>Fungi</taxon>
        <taxon>Dikarya</taxon>
        <taxon>Basidiomycota</taxon>
        <taxon>Agaricomycotina</taxon>
        <taxon>Agaricomycetes</taxon>
        <taxon>Agaricomycetidae</taxon>
        <taxon>Agaricales</taxon>
        <taxon>Tricholomatineae</taxon>
        <taxon>Lyophyllaceae</taxon>
        <taxon>Hypsizygus</taxon>
    </lineage>
</organism>
<keyword evidence="4" id="KW-1185">Reference proteome</keyword>
<evidence type="ECO:0000313" key="4">
    <source>
        <dbReference type="Proteomes" id="UP000076154"/>
    </source>
</evidence>
<dbReference type="Pfam" id="PF18803">
    <property type="entry name" value="CxC2"/>
    <property type="match status" value="1"/>
</dbReference>
<proteinExistence type="predicted"/>
<feature type="region of interest" description="Disordered" evidence="1">
    <location>
        <begin position="888"/>
        <end position="957"/>
    </location>
</feature>
<dbReference type="InterPro" id="IPR041457">
    <property type="entry name" value="CxC2_KDZ-assoc"/>
</dbReference>
<accession>A0A369K0I6</accession>
<gene>
    <name evidence="3" type="ORF">Hypma_006440</name>
</gene>
<evidence type="ECO:0000259" key="2">
    <source>
        <dbReference type="Pfam" id="PF18803"/>
    </source>
</evidence>
<dbReference type="InParanoid" id="A0A369K0I6"/>
<dbReference type="InterPro" id="IPR040521">
    <property type="entry name" value="KDZ"/>
</dbReference>
<evidence type="ECO:0000256" key="1">
    <source>
        <dbReference type="SAM" id="MobiDB-lite"/>
    </source>
</evidence>
<dbReference type="EMBL" id="LUEZ02000040">
    <property type="protein sequence ID" value="RDB26287.1"/>
    <property type="molecule type" value="Genomic_DNA"/>
</dbReference>
<name>A0A369K0I6_HYPMA</name>
<feature type="domain" description="CxC2-like cysteine cluster KDZ transposase-associated" evidence="2">
    <location>
        <begin position="169"/>
        <end position="275"/>
    </location>
</feature>
<dbReference type="Pfam" id="PF18758">
    <property type="entry name" value="KDZ"/>
    <property type="match status" value="1"/>
</dbReference>
<dbReference type="Proteomes" id="UP000076154">
    <property type="component" value="Unassembled WGS sequence"/>
</dbReference>
<dbReference type="STRING" id="39966.A0A369K0I6"/>
<reference evidence="3" key="1">
    <citation type="submission" date="2018-04" db="EMBL/GenBank/DDBJ databases">
        <title>Whole genome sequencing of Hypsizygus marmoreus.</title>
        <authorList>
            <person name="Choi I.-G."/>
            <person name="Min B."/>
            <person name="Kim J.-G."/>
            <person name="Kim S."/>
            <person name="Oh Y.-L."/>
            <person name="Kong W.-S."/>
            <person name="Park H."/>
            <person name="Jeong J."/>
            <person name="Song E.-S."/>
        </authorList>
    </citation>
    <scope>NUCLEOTIDE SEQUENCE [LARGE SCALE GENOMIC DNA]</scope>
    <source>
        <strain evidence="3">51987-8</strain>
    </source>
</reference>
<comment type="caution">
    <text evidence="3">The sequence shown here is derived from an EMBL/GenBank/DDBJ whole genome shotgun (WGS) entry which is preliminary data.</text>
</comment>
<protein>
    <recommendedName>
        <fullName evidence="2">CxC2-like cysteine cluster KDZ transposase-associated domain-containing protein</fullName>
    </recommendedName>
</protein>
<sequence length="1104" mass="125641">MSLKKRRAEHAALEAESSRIHKKRETVYARQRTFIGDEVKVTMKALPLDPPPFIAPLIAECPPSPAPVPSPECANKKKKTQTSELLDEFRDAIPRLLDLLLDTEASVAVSLPCSCSRKSLRTTRCVDCTVKVMMCNECFIASHALQPTHWAEVWDHSQGFFVRHDISTLRPAGYAIHLGHDGQPCPNPASNTDLLFQIIDVNGVHNTKIQFCYCNGSAEDRVGQLMKSHLFPATLRRPTMAFTFNVLKSFHLHHLESKVSAYDFIGALRRLTDNAFAHETSDPYPQFRMVMRIWRILTATKRLGQVHGIDDVLTHRPLGNLLVYCPSCPEPHFNMEKGWEQTPIHLRHLNQMQDTLDGNYHANKYNKNSDPDDVSLFAGRAYFPDDNEYRAHLEKIPKNTRDEKNSPCPHIKASNKQDRKKFRNMEITGIVNVQCAHVLVKASVDLQLGERFASVDYALAHAIQQRRNLGVERFNQEFITSCDHLVSYDISCAYWVNAVERFQSTFPDCVPAVQRIRWLIPLVHVSTHKDDCTYLFSSAYTPNAGHFHGETAEHYWAELNQVGPQTRQMNNGHRQDTLIDHHSDRNWKKVANIASTLYSDIVTAQELFVAKRNYFQGLSELHAHRIPVWNQEDRQRRNRVPSRAAIYQLLLAGSAAQDLSPTLSAEVTTTATIAVLLNEGLYIQSTQRKIDIKVKLDVGLKTKSVLTEIADRRKKLTVRIQKLRNMQKTLTPKICDRVAAQTLAHAHSEDPEKEILFLPSDFSELERADLDLSVCAQHEHQLREGEAFDALRHLQTIVKTLDALSTAKRKDARGQDQNTRALTRIKEVEGQRDLAMRDYAAARTALLALGEPEADDRFPMLTLQDTYRKSTRDKREVGDSRRMDGKLWVDTGVTGGARPVVPQLTDDDEAPVSTQVSQRKKRKDTKTWKNAKGTKRQGPSLVIEEQPPTERQGTASSRSANGWIWHLGVIGKLSDEELEDWLDEGDRVQWFRAEAEVERWQEQWETKQAEFLRCIRSFEKMQFVWTELADSQMTIGHIAYARQKAAMYARMARGAQAKFNAAGYSHRMLKDGEILADQIQTDRHNLNATALGQSMVPQHQLSPE</sequence>
<dbReference type="PANTHER" id="PTHR33104">
    <property type="entry name" value="SI:DKEY-29D5.2"/>
    <property type="match status" value="1"/>
</dbReference>